<comment type="caution">
    <text evidence="2">The sequence shown here is derived from an EMBL/GenBank/DDBJ whole genome shotgun (WGS) entry which is preliminary data.</text>
</comment>
<proteinExistence type="predicted"/>
<evidence type="ECO:0000313" key="3">
    <source>
        <dbReference type="Proteomes" id="UP000597762"/>
    </source>
</evidence>
<dbReference type="EMBL" id="CAHIKZ030004087">
    <property type="protein sequence ID" value="CAE1306976.1"/>
    <property type="molecule type" value="Genomic_DNA"/>
</dbReference>
<protein>
    <submittedName>
        <fullName evidence="2">Uncharacterized protein</fullName>
    </submittedName>
</protein>
<keyword evidence="3" id="KW-1185">Reference proteome</keyword>
<gene>
    <name evidence="2" type="ORF">SPHA_59085</name>
</gene>
<organism evidence="2 3">
    <name type="scientific">Acanthosepion pharaonis</name>
    <name type="common">Pharaoh cuttlefish</name>
    <name type="synonym">Sepia pharaonis</name>
    <dbReference type="NCBI Taxonomy" id="158019"/>
    <lineage>
        <taxon>Eukaryota</taxon>
        <taxon>Metazoa</taxon>
        <taxon>Spiralia</taxon>
        <taxon>Lophotrochozoa</taxon>
        <taxon>Mollusca</taxon>
        <taxon>Cephalopoda</taxon>
        <taxon>Coleoidea</taxon>
        <taxon>Decapodiformes</taxon>
        <taxon>Sepiida</taxon>
        <taxon>Sepiina</taxon>
        <taxon>Sepiidae</taxon>
        <taxon>Acanthosepion</taxon>
    </lineage>
</organism>
<accession>A0A812DLX9</accession>
<dbReference type="Proteomes" id="UP000597762">
    <property type="component" value="Unassembled WGS sequence"/>
</dbReference>
<feature type="region of interest" description="Disordered" evidence="1">
    <location>
        <begin position="225"/>
        <end position="244"/>
    </location>
</feature>
<evidence type="ECO:0000256" key="1">
    <source>
        <dbReference type="SAM" id="MobiDB-lite"/>
    </source>
</evidence>
<dbReference type="AlphaFoldDB" id="A0A812DLX9"/>
<sequence>MNWAARDCGHRQGNRTSSWRALLDPSIRISASHRFPAGTPGTRLRSAGAGQPREATSSRATRLDRTQSGCRRADLAVALATHFMLQKLLIEGGKERTIDHHLRYLRRYPRTVTTTLIAVAAAASVPSSSTRRKVACATSSIAKRAPRAIPTGPRAGGRRRRHTRCDERCLPRSHRTRLQSGQNDRTARSCSADRSKRSFAALLAGEEIDTLQLALPAAQGRRVTRQEDFPSRSCHRRDKAARSPALPGLAIVEPANPLHHRDRDARACRRVKDRVSVSSNGTCHFALK</sequence>
<evidence type="ECO:0000313" key="2">
    <source>
        <dbReference type="EMBL" id="CAE1306976.1"/>
    </source>
</evidence>
<feature type="region of interest" description="Disordered" evidence="1">
    <location>
        <begin position="33"/>
        <end position="67"/>
    </location>
</feature>
<name>A0A812DLX9_ACAPH</name>
<reference evidence="2" key="1">
    <citation type="submission" date="2021-01" db="EMBL/GenBank/DDBJ databases">
        <authorList>
            <person name="Li R."/>
            <person name="Bekaert M."/>
        </authorList>
    </citation>
    <scope>NUCLEOTIDE SEQUENCE</scope>
    <source>
        <strain evidence="2">Farmed</strain>
    </source>
</reference>